<dbReference type="InterPro" id="IPR041694">
    <property type="entry name" value="ADH_N_2"/>
</dbReference>
<dbReference type="InterPro" id="IPR045010">
    <property type="entry name" value="MDR_fam"/>
</dbReference>
<dbReference type="PANTHER" id="PTHR43205">
    <property type="entry name" value="PROSTAGLANDIN REDUCTASE"/>
    <property type="match status" value="1"/>
</dbReference>
<dbReference type="SMART" id="SM00829">
    <property type="entry name" value="PKS_ER"/>
    <property type="match status" value="1"/>
</dbReference>
<dbReference type="InterPro" id="IPR011032">
    <property type="entry name" value="GroES-like_sf"/>
</dbReference>
<dbReference type="InterPro" id="IPR036291">
    <property type="entry name" value="NAD(P)-bd_dom_sf"/>
</dbReference>
<evidence type="ECO:0000256" key="2">
    <source>
        <dbReference type="ARBA" id="ARBA00023002"/>
    </source>
</evidence>
<keyword evidence="2" id="KW-0560">Oxidoreductase</keyword>
<name>A0A9P9HCH1_FUSSL</name>
<dbReference type="Proteomes" id="UP000736672">
    <property type="component" value="Unassembled WGS sequence"/>
</dbReference>
<evidence type="ECO:0000259" key="5">
    <source>
        <dbReference type="SMART" id="SM00829"/>
    </source>
</evidence>
<dbReference type="SUPFAM" id="SSF51735">
    <property type="entry name" value="NAD(P)-binding Rossmann-fold domains"/>
    <property type="match status" value="1"/>
</dbReference>
<feature type="domain" description="Enoyl reductase (ER)" evidence="5">
    <location>
        <begin position="21"/>
        <end position="332"/>
    </location>
</feature>
<dbReference type="PANTHER" id="PTHR43205:SF42">
    <property type="entry name" value="ALCOHOL DEHYDROGENASE, ZINC-CONTAINING (AFU_ORTHOLOGUE AFUA_7G04530)"/>
    <property type="match status" value="1"/>
</dbReference>
<dbReference type="Pfam" id="PF16884">
    <property type="entry name" value="ADH_N_2"/>
    <property type="match status" value="1"/>
</dbReference>
<sequence length="380" mass="41662">MSGTTLSVVLAERPTGNIIPGQTFKQKLLPSQKEDDLKAGQILVKTLYLGLEPAMRAWIMDVDTFYPSVKIGEVMRGFVLAQVTASKNSQVQVGDTILSDQVGWREEAILTEEQFEKAPELGPGFEITDLLGVYHWTGLTAYFGLNKIGHPKPGETVVISGAAGATGSIAGQIAKIAGARVVGIVGSDEKCSWIKELGFDVALNYKDPDFKSQFEEATPDLIDVFFDNVGGEILDLALSRAQLFSRFVMSGAISQYNSASPTGPKNLVWASVKRIRLQGFIVIDYADEFDDARRQIAQWVAEGKIRTRATVIDGGLKVAEQALQGLFSGTNTDFKVYVLWLCSMDVSCALPSSMDTMNRVRWFTMPESRDSGRALEDYDF</sequence>
<dbReference type="AlphaFoldDB" id="A0A9P9HCH1"/>
<gene>
    <name evidence="6" type="ORF">B0J15DRAFT_558812</name>
</gene>
<comment type="caution">
    <text evidence="6">The sequence shown here is derived from an EMBL/GenBank/DDBJ whole genome shotgun (WGS) entry which is preliminary data.</text>
</comment>
<evidence type="ECO:0000256" key="3">
    <source>
        <dbReference type="ARBA" id="ARBA00069006"/>
    </source>
</evidence>
<evidence type="ECO:0000256" key="4">
    <source>
        <dbReference type="ARBA" id="ARBA00083301"/>
    </source>
</evidence>
<accession>A0A9P9HCH1</accession>
<evidence type="ECO:0000313" key="6">
    <source>
        <dbReference type="EMBL" id="KAH7254567.1"/>
    </source>
</evidence>
<protein>
    <recommendedName>
        <fullName evidence="3">Dehydrogenase FUB6</fullName>
    </recommendedName>
    <alternativeName>
        <fullName evidence="4">Fusaric acid biosynthesis protein 6</fullName>
    </alternativeName>
</protein>
<dbReference type="InterPro" id="IPR020843">
    <property type="entry name" value="ER"/>
</dbReference>
<dbReference type="FunFam" id="3.40.50.720:FF:000121">
    <property type="entry name" value="Prostaglandin reductase 2"/>
    <property type="match status" value="1"/>
</dbReference>
<dbReference type="EMBL" id="JAGTJS010000010">
    <property type="protein sequence ID" value="KAH7254567.1"/>
    <property type="molecule type" value="Genomic_DNA"/>
</dbReference>
<dbReference type="Pfam" id="PF00107">
    <property type="entry name" value="ADH_zinc_N"/>
    <property type="match status" value="1"/>
</dbReference>
<reference evidence="6" key="1">
    <citation type="journal article" date="2021" name="Nat. Commun.">
        <title>Genetic determinants of endophytism in the Arabidopsis root mycobiome.</title>
        <authorList>
            <person name="Mesny F."/>
            <person name="Miyauchi S."/>
            <person name="Thiergart T."/>
            <person name="Pickel B."/>
            <person name="Atanasova L."/>
            <person name="Karlsson M."/>
            <person name="Huettel B."/>
            <person name="Barry K.W."/>
            <person name="Haridas S."/>
            <person name="Chen C."/>
            <person name="Bauer D."/>
            <person name="Andreopoulos W."/>
            <person name="Pangilinan J."/>
            <person name="LaButti K."/>
            <person name="Riley R."/>
            <person name="Lipzen A."/>
            <person name="Clum A."/>
            <person name="Drula E."/>
            <person name="Henrissat B."/>
            <person name="Kohler A."/>
            <person name="Grigoriev I.V."/>
            <person name="Martin F.M."/>
            <person name="Hacquard S."/>
        </authorList>
    </citation>
    <scope>NUCLEOTIDE SEQUENCE</scope>
    <source>
        <strain evidence="6">FSSC 5 MPI-SDFR-AT-0091</strain>
    </source>
</reference>
<dbReference type="OrthoDB" id="809632at2759"/>
<comment type="pathway">
    <text evidence="1">Mycotoxin biosynthesis.</text>
</comment>
<dbReference type="Gene3D" id="3.40.50.720">
    <property type="entry name" value="NAD(P)-binding Rossmann-like Domain"/>
    <property type="match status" value="1"/>
</dbReference>
<dbReference type="SUPFAM" id="SSF50129">
    <property type="entry name" value="GroES-like"/>
    <property type="match status" value="1"/>
</dbReference>
<organism evidence="6 7">
    <name type="scientific">Fusarium solani</name>
    <name type="common">Filamentous fungus</name>
    <dbReference type="NCBI Taxonomy" id="169388"/>
    <lineage>
        <taxon>Eukaryota</taxon>
        <taxon>Fungi</taxon>
        <taxon>Dikarya</taxon>
        <taxon>Ascomycota</taxon>
        <taxon>Pezizomycotina</taxon>
        <taxon>Sordariomycetes</taxon>
        <taxon>Hypocreomycetidae</taxon>
        <taxon>Hypocreales</taxon>
        <taxon>Nectriaceae</taxon>
        <taxon>Fusarium</taxon>
        <taxon>Fusarium solani species complex</taxon>
    </lineage>
</organism>
<proteinExistence type="predicted"/>
<dbReference type="CDD" id="cd05288">
    <property type="entry name" value="PGDH"/>
    <property type="match status" value="1"/>
</dbReference>
<dbReference type="InterPro" id="IPR013149">
    <property type="entry name" value="ADH-like_C"/>
</dbReference>
<dbReference type="Gene3D" id="3.90.180.10">
    <property type="entry name" value="Medium-chain alcohol dehydrogenases, catalytic domain"/>
    <property type="match status" value="1"/>
</dbReference>
<keyword evidence="7" id="KW-1185">Reference proteome</keyword>
<evidence type="ECO:0000313" key="7">
    <source>
        <dbReference type="Proteomes" id="UP000736672"/>
    </source>
</evidence>
<evidence type="ECO:0000256" key="1">
    <source>
        <dbReference type="ARBA" id="ARBA00004685"/>
    </source>
</evidence>
<dbReference type="GO" id="GO:0016628">
    <property type="term" value="F:oxidoreductase activity, acting on the CH-CH group of donors, NAD or NADP as acceptor"/>
    <property type="evidence" value="ECO:0007669"/>
    <property type="project" value="InterPro"/>
</dbReference>